<dbReference type="AlphaFoldDB" id="A0AAD9DB19"/>
<dbReference type="Proteomes" id="UP001224775">
    <property type="component" value="Unassembled WGS sequence"/>
</dbReference>
<gene>
    <name evidence="2" type="ORF">QTG54_008173</name>
</gene>
<proteinExistence type="predicted"/>
<comment type="caution">
    <text evidence="2">The sequence shown here is derived from an EMBL/GenBank/DDBJ whole genome shotgun (WGS) entry which is preliminary data.</text>
</comment>
<sequence length="107" mass="11916">MVKATKRSRKFNAKGGPKGLLSKGASITKKGKVKRGSNNSKSPAEKAEANERIKSVYKEEKEREEKRRSDNDFTNVDDNLGELDMEAFFEKAAAGLEEGDDGSYEER</sequence>
<feature type="region of interest" description="Disordered" evidence="1">
    <location>
        <begin position="1"/>
        <end position="79"/>
    </location>
</feature>
<keyword evidence="3" id="KW-1185">Reference proteome</keyword>
<feature type="compositionally biased region" description="Basic and acidic residues" evidence="1">
    <location>
        <begin position="43"/>
        <end position="71"/>
    </location>
</feature>
<name>A0AAD9DB19_9STRA</name>
<evidence type="ECO:0000256" key="1">
    <source>
        <dbReference type="SAM" id="MobiDB-lite"/>
    </source>
</evidence>
<evidence type="ECO:0000313" key="3">
    <source>
        <dbReference type="Proteomes" id="UP001224775"/>
    </source>
</evidence>
<evidence type="ECO:0000313" key="2">
    <source>
        <dbReference type="EMBL" id="KAK1740921.1"/>
    </source>
</evidence>
<protein>
    <submittedName>
        <fullName evidence="2">Uncharacterized protein</fullName>
    </submittedName>
</protein>
<reference evidence="2" key="1">
    <citation type="submission" date="2023-06" db="EMBL/GenBank/DDBJ databases">
        <title>Survivors Of The Sea: Transcriptome response of Skeletonema marinoi to long-term dormancy.</title>
        <authorList>
            <person name="Pinder M.I.M."/>
            <person name="Kourtchenko O."/>
            <person name="Robertson E.K."/>
            <person name="Larsson T."/>
            <person name="Maumus F."/>
            <person name="Osuna-Cruz C.M."/>
            <person name="Vancaester E."/>
            <person name="Stenow R."/>
            <person name="Vandepoele K."/>
            <person name="Ploug H."/>
            <person name="Bruchert V."/>
            <person name="Godhe A."/>
            <person name="Topel M."/>
        </authorList>
    </citation>
    <scope>NUCLEOTIDE SEQUENCE</scope>
    <source>
        <strain evidence="2">R05AC</strain>
    </source>
</reference>
<feature type="compositionally biased region" description="Basic residues" evidence="1">
    <location>
        <begin position="1"/>
        <end position="12"/>
    </location>
</feature>
<organism evidence="2 3">
    <name type="scientific">Skeletonema marinoi</name>
    <dbReference type="NCBI Taxonomy" id="267567"/>
    <lineage>
        <taxon>Eukaryota</taxon>
        <taxon>Sar</taxon>
        <taxon>Stramenopiles</taxon>
        <taxon>Ochrophyta</taxon>
        <taxon>Bacillariophyta</taxon>
        <taxon>Coscinodiscophyceae</taxon>
        <taxon>Thalassiosirophycidae</taxon>
        <taxon>Thalassiosirales</taxon>
        <taxon>Skeletonemataceae</taxon>
        <taxon>Skeletonema</taxon>
        <taxon>Skeletonema marinoi-dohrnii complex</taxon>
    </lineage>
</organism>
<accession>A0AAD9DB19</accession>
<dbReference type="EMBL" id="JATAAI010000014">
    <property type="protein sequence ID" value="KAK1740921.1"/>
    <property type="molecule type" value="Genomic_DNA"/>
</dbReference>